<sequence>MFMHSVSSSSHVPTVGEKAKSFKAVGVSYQQSTAFLDLKPRMPIEAEAERFARSYLLGGILGSGGFGKVYAGQRVLDGLPVAVKYIRRQSIIVSSDSNGVQVPLEVALMLRVSHIPGCIGLLDYFDLGHNILLILERPETSQDLFDFILEKGALPESMAAKMFLEVCETVHAIHKNGVTHGDIKDENLVVDLRTLQLKLIDFGSGNFLHNSFYTDFRGTRCYSPPEWIRYQRYHAKPAAVWSLGILLFDMVVGDIPFESDCEIMRANPDFTRAKRKLSNEVKDLISRCLRYKASDRITLEEILSHSWFNSV</sequence>
<evidence type="ECO:0000256" key="10">
    <source>
        <dbReference type="ARBA" id="ARBA00023200"/>
    </source>
</evidence>
<feature type="binding site" evidence="14">
    <location>
        <begin position="61"/>
        <end position="69"/>
    </location>
    <ligand>
        <name>ATP</name>
        <dbReference type="ChEBI" id="CHEBI:30616"/>
    </ligand>
</feature>
<dbReference type="PROSITE" id="PS00107">
    <property type="entry name" value="PROTEIN_KINASE_ATP"/>
    <property type="match status" value="1"/>
</dbReference>
<dbReference type="PROSITE" id="PS50011">
    <property type="entry name" value="PROTEIN_KINASE_DOM"/>
    <property type="match status" value="1"/>
</dbReference>
<evidence type="ECO:0000256" key="15">
    <source>
        <dbReference type="PROSITE-ProRule" id="PRU10141"/>
    </source>
</evidence>
<dbReference type="InterPro" id="IPR051138">
    <property type="entry name" value="PIM_Ser/Thr_kinase"/>
</dbReference>
<proteinExistence type="inferred from homology"/>
<evidence type="ECO:0000256" key="3">
    <source>
        <dbReference type="ARBA" id="ARBA00016885"/>
    </source>
</evidence>
<dbReference type="GO" id="GO:0030430">
    <property type="term" value="C:host cell cytoplasm"/>
    <property type="evidence" value="ECO:0007669"/>
    <property type="project" value="UniProtKB-SubCell"/>
</dbReference>
<dbReference type="PANTHER" id="PTHR22984:SF25">
    <property type="entry name" value="PROTEIN KINASE DOMAIN-CONTAINING PROTEIN"/>
    <property type="match status" value="1"/>
</dbReference>
<keyword evidence="4 16" id="KW-0723">Serine/threonine-protein kinase</keyword>
<evidence type="ECO:0000256" key="13">
    <source>
        <dbReference type="PIRSR" id="PIRSR037993-1"/>
    </source>
</evidence>
<reference evidence="18" key="1">
    <citation type="submission" date="2023-07" db="EMBL/GenBank/DDBJ databases">
        <title>Chromosome-level genome assembly of Artemia franciscana.</title>
        <authorList>
            <person name="Jo E."/>
        </authorList>
    </citation>
    <scope>NUCLEOTIDE SEQUENCE</scope>
    <source>
        <tissue evidence="18">Whole body</tissue>
    </source>
</reference>
<dbReference type="GO" id="GO:0005737">
    <property type="term" value="C:cytoplasm"/>
    <property type="evidence" value="ECO:0007669"/>
    <property type="project" value="TreeGrafter"/>
</dbReference>
<dbReference type="SUPFAM" id="SSF56112">
    <property type="entry name" value="Protein kinase-like (PK-like)"/>
    <property type="match status" value="1"/>
</dbReference>
<feature type="active site" description="Proton acceptor" evidence="13">
    <location>
        <position position="182"/>
    </location>
</feature>
<dbReference type="SMART" id="SM00220">
    <property type="entry name" value="S_TKc"/>
    <property type="match status" value="1"/>
</dbReference>
<evidence type="ECO:0000313" key="19">
    <source>
        <dbReference type="Proteomes" id="UP001187531"/>
    </source>
</evidence>
<dbReference type="InterPro" id="IPR017348">
    <property type="entry name" value="PIM1/2/3"/>
</dbReference>
<dbReference type="Pfam" id="PF00069">
    <property type="entry name" value="Pkinase"/>
    <property type="match status" value="1"/>
</dbReference>
<dbReference type="InterPro" id="IPR008271">
    <property type="entry name" value="Ser/Thr_kinase_AS"/>
</dbReference>
<protein>
    <recommendedName>
        <fullName evidence="3">Serine/threonine-protein kinase 1</fullName>
        <ecNumber evidence="2">2.7.11.1</ecNumber>
    </recommendedName>
</protein>
<keyword evidence="7 15" id="KW-0547">Nucleotide-binding</keyword>
<accession>A0AA88HB81</accession>
<dbReference type="GO" id="GO:0005524">
    <property type="term" value="F:ATP binding"/>
    <property type="evidence" value="ECO:0007669"/>
    <property type="project" value="UniProtKB-UniRule"/>
</dbReference>
<evidence type="ECO:0000256" key="9">
    <source>
        <dbReference type="ARBA" id="ARBA00022840"/>
    </source>
</evidence>
<dbReference type="Gene3D" id="3.30.200.20">
    <property type="entry name" value="Phosphorylase Kinase, domain 1"/>
    <property type="match status" value="1"/>
</dbReference>
<dbReference type="EC" id="2.7.11.1" evidence="2"/>
<comment type="catalytic activity">
    <reaction evidence="11">
        <text>L-threonyl-[protein] + ATP = O-phospho-L-threonyl-[protein] + ADP + H(+)</text>
        <dbReference type="Rhea" id="RHEA:46608"/>
        <dbReference type="Rhea" id="RHEA-COMP:11060"/>
        <dbReference type="Rhea" id="RHEA-COMP:11605"/>
        <dbReference type="ChEBI" id="CHEBI:15378"/>
        <dbReference type="ChEBI" id="CHEBI:30013"/>
        <dbReference type="ChEBI" id="CHEBI:30616"/>
        <dbReference type="ChEBI" id="CHEBI:61977"/>
        <dbReference type="ChEBI" id="CHEBI:456216"/>
        <dbReference type="EC" id="2.7.11.1"/>
    </reaction>
</comment>
<dbReference type="GO" id="GO:0043066">
    <property type="term" value="P:negative regulation of apoptotic process"/>
    <property type="evidence" value="ECO:0007669"/>
    <property type="project" value="InterPro"/>
</dbReference>
<evidence type="ECO:0000256" key="12">
    <source>
        <dbReference type="ARBA" id="ARBA00048679"/>
    </source>
</evidence>
<evidence type="ECO:0000256" key="14">
    <source>
        <dbReference type="PIRSR" id="PIRSR037993-2"/>
    </source>
</evidence>
<keyword evidence="9 14" id="KW-0067">ATP-binding</keyword>
<comment type="caution">
    <text evidence="18">The sequence shown here is derived from an EMBL/GenBank/DDBJ whole genome shotgun (WGS) entry which is preliminary data.</text>
</comment>
<dbReference type="InterPro" id="IPR017441">
    <property type="entry name" value="Protein_kinase_ATP_BS"/>
</dbReference>
<evidence type="ECO:0000256" key="16">
    <source>
        <dbReference type="RuleBase" id="RU000304"/>
    </source>
</evidence>
<feature type="binding site" evidence="14 15">
    <location>
        <position position="84"/>
    </location>
    <ligand>
        <name>ATP</name>
        <dbReference type="ChEBI" id="CHEBI:30616"/>
    </ligand>
</feature>
<dbReference type="AlphaFoldDB" id="A0AA88HB81"/>
<evidence type="ECO:0000256" key="11">
    <source>
        <dbReference type="ARBA" id="ARBA00047899"/>
    </source>
</evidence>
<keyword evidence="5" id="KW-0597">Phosphoprotein</keyword>
<comment type="catalytic activity">
    <reaction evidence="12">
        <text>L-seryl-[protein] + ATP = O-phospho-L-seryl-[protein] + ADP + H(+)</text>
        <dbReference type="Rhea" id="RHEA:17989"/>
        <dbReference type="Rhea" id="RHEA-COMP:9863"/>
        <dbReference type="Rhea" id="RHEA-COMP:11604"/>
        <dbReference type="ChEBI" id="CHEBI:15378"/>
        <dbReference type="ChEBI" id="CHEBI:29999"/>
        <dbReference type="ChEBI" id="CHEBI:30616"/>
        <dbReference type="ChEBI" id="CHEBI:83421"/>
        <dbReference type="ChEBI" id="CHEBI:456216"/>
        <dbReference type="EC" id="2.7.11.1"/>
    </reaction>
</comment>
<evidence type="ECO:0000256" key="5">
    <source>
        <dbReference type="ARBA" id="ARBA00022553"/>
    </source>
</evidence>
<keyword evidence="6" id="KW-0808">Transferase</keyword>
<evidence type="ECO:0000256" key="8">
    <source>
        <dbReference type="ARBA" id="ARBA00022777"/>
    </source>
</evidence>
<dbReference type="InterPro" id="IPR011009">
    <property type="entry name" value="Kinase-like_dom_sf"/>
</dbReference>
<evidence type="ECO:0000256" key="6">
    <source>
        <dbReference type="ARBA" id="ARBA00022679"/>
    </source>
</evidence>
<gene>
    <name evidence="18" type="ORF">QYM36_015856</name>
</gene>
<evidence type="ECO:0000256" key="4">
    <source>
        <dbReference type="ARBA" id="ARBA00022527"/>
    </source>
</evidence>
<keyword evidence="10" id="KW-1035">Host cytoplasm</keyword>
<dbReference type="PIRSF" id="PIRSF037993">
    <property type="entry name" value="STPK_Pim-1"/>
    <property type="match status" value="1"/>
</dbReference>
<evidence type="ECO:0000313" key="18">
    <source>
        <dbReference type="EMBL" id="KAK2705603.1"/>
    </source>
</evidence>
<evidence type="ECO:0000256" key="7">
    <source>
        <dbReference type="ARBA" id="ARBA00022741"/>
    </source>
</evidence>
<feature type="binding site" evidence="14">
    <location>
        <position position="136"/>
    </location>
    <ligand>
        <name>ATP</name>
        <dbReference type="ChEBI" id="CHEBI:30616"/>
    </ligand>
</feature>
<evidence type="ECO:0000256" key="1">
    <source>
        <dbReference type="ARBA" id="ARBA00004192"/>
    </source>
</evidence>
<organism evidence="18 19">
    <name type="scientific">Artemia franciscana</name>
    <name type="common">Brine shrimp</name>
    <name type="synonym">Artemia sanfranciscana</name>
    <dbReference type="NCBI Taxonomy" id="6661"/>
    <lineage>
        <taxon>Eukaryota</taxon>
        <taxon>Metazoa</taxon>
        <taxon>Ecdysozoa</taxon>
        <taxon>Arthropoda</taxon>
        <taxon>Crustacea</taxon>
        <taxon>Branchiopoda</taxon>
        <taxon>Anostraca</taxon>
        <taxon>Artemiidae</taxon>
        <taxon>Artemia</taxon>
    </lineage>
</organism>
<comment type="similarity">
    <text evidence="16">Belongs to the protein kinase superfamily.</text>
</comment>
<dbReference type="PANTHER" id="PTHR22984">
    <property type="entry name" value="SERINE/THREONINE-PROTEIN KINASE PIM"/>
    <property type="match status" value="1"/>
</dbReference>
<dbReference type="PROSITE" id="PS00108">
    <property type="entry name" value="PROTEIN_KINASE_ST"/>
    <property type="match status" value="1"/>
</dbReference>
<dbReference type="GO" id="GO:0004674">
    <property type="term" value="F:protein serine/threonine kinase activity"/>
    <property type="evidence" value="ECO:0007669"/>
    <property type="project" value="UniProtKB-KW"/>
</dbReference>
<dbReference type="Gene3D" id="1.10.510.10">
    <property type="entry name" value="Transferase(Phosphotransferase) domain 1"/>
    <property type="match status" value="1"/>
</dbReference>
<dbReference type="Proteomes" id="UP001187531">
    <property type="component" value="Unassembled WGS sequence"/>
</dbReference>
<keyword evidence="8" id="KW-0418">Kinase</keyword>
<evidence type="ECO:0000256" key="2">
    <source>
        <dbReference type="ARBA" id="ARBA00012513"/>
    </source>
</evidence>
<dbReference type="EMBL" id="JAVRJZ010000020">
    <property type="protein sequence ID" value="KAK2705603.1"/>
    <property type="molecule type" value="Genomic_DNA"/>
</dbReference>
<evidence type="ECO:0000259" key="17">
    <source>
        <dbReference type="PROSITE" id="PS50011"/>
    </source>
</evidence>
<keyword evidence="19" id="KW-1185">Reference proteome</keyword>
<feature type="domain" description="Protein kinase" evidence="17">
    <location>
        <begin position="55"/>
        <end position="308"/>
    </location>
</feature>
<feature type="binding site" evidence="14">
    <location>
        <position position="143"/>
    </location>
    <ligand>
        <name>ATP</name>
        <dbReference type="ChEBI" id="CHEBI:30616"/>
    </ligand>
</feature>
<dbReference type="InterPro" id="IPR000719">
    <property type="entry name" value="Prot_kinase_dom"/>
</dbReference>
<comment type="subcellular location">
    <subcellularLocation>
        <location evidence="1">Host cytoplasm</location>
    </subcellularLocation>
</comment>
<name>A0AA88HB81_ARTSF</name>